<dbReference type="WBParaSite" id="L893_g8618.t1">
    <property type="protein sequence ID" value="L893_g8618.t1"/>
    <property type="gene ID" value="L893_g8618"/>
</dbReference>
<name>A0A1I8AR77_9BILA</name>
<dbReference type="AlphaFoldDB" id="A0A1I8AR77"/>
<sequence length="235" mass="26587">MRTHDGYICTAFAVDILRRRPFVNENYSRLKMCKTSAAVRVRSPTSALLECFLYCIYVDQNMVLRLLLNKGDRTESVRPHPATELSACFAMQMFTLAIHKTVPAKVAKPLKCNEISRLVRLLSPSVPPGIGSSIWRRLPYRTQTLLFPLRMFLQFRRLCEKAREVDDEGYEDAEGSGEASETSFTLSKTHMSGSGSGLCDMSNTKCRISHSPAPAPKRPKNRSYGWLQLHLLSRV</sequence>
<accession>A0A1I8AR77</accession>
<evidence type="ECO:0000313" key="2">
    <source>
        <dbReference type="Proteomes" id="UP000095287"/>
    </source>
</evidence>
<protein>
    <submittedName>
        <fullName evidence="3">SOCS box domain-containing protein</fullName>
    </submittedName>
</protein>
<organism evidence="2 3">
    <name type="scientific">Steinernema glaseri</name>
    <dbReference type="NCBI Taxonomy" id="37863"/>
    <lineage>
        <taxon>Eukaryota</taxon>
        <taxon>Metazoa</taxon>
        <taxon>Ecdysozoa</taxon>
        <taxon>Nematoda</taxon>
        <taxon>Chromadorea</taxon>
        <taxon>Rhabditida</taxon>
        <taxon>Tylenchina</taxon>
        <taxon>Panagrolaimomorpha</taxon>
        <taxon>Strongyloidoidea</taxon>
        <taxon>Steinernematidae</taxon>
        <taxon>Steinernema</taxon>
    </lineage>
</organism>
<proteinExistence type="predicted"/>
<evidence type="ECO:0000256" key="1">
    <source>
        <dbReference type="SAM" id="MobiDB-lite"/>
    </source>
</evidence>
<feature type="compositionally biased region" description="Polar residues" evidence="1">
    <location>
        <begin position="179"/>
        <end position="193"/>
    </location>
</feature>
<reference evidence="3" key="1">
    <citation type="submission" date="2016-11" db="UniProtKB">
        <authorList>
            <consortium name="WormBaseParasite"/>
        </authorList>
    </citation>
    <scope>IDENTIFICATION</scope>
</reference>
<evidence type="ECO:0000313" key="3">
    <source>
        <dbReference type="WBParaSite" id="L893_g8618.t1"/>
    </source>
</evidence>
<feature type="region of interest" description="Disordered" evidence="1">
    <location>
        <begin position="167"/>
        <end position="196"/>
    </location>
</feature>
<keyword evidence="2" id="KW-1185">Reference proteome</keyword>
<dbReference type="Proteomes" id="UP000095287">
    <property type="component" value="Unplaced"/>
</dbReference>